<proteinExistence type="predicted"/>
<evidence type="ECO:0000313" key="8">
    <source>
        <dbReference type="Proteomes" id="UP000700596"/>
    </source>
</evidence>
<keyword evidence="2" id="KW-0812">Transmembrane</keyword>
<dbReference type="OrthoDB" id="77878at2759"/>
<dbReference type="GO" id="GO:0031965">
    <property type="term" value="C:nuclear membrane"/>
    <property type="evidence" value="ECO:0007669"/>
    <property type="project" value="UniProtKB-SubCell"/>
</dbReference>
<evidence type="ECO:0000256" key="2">
    <source>
        <dbReference type="ARBA" id="ARBA00022692"/>
    </source>
</evidence>
<dbReference type="Proteomes" id="UP000700596">
    <property type="component" value="Unassembled WGS sequence"/>
</dbReference>
<evidence type="ECO:0000256" key="6">
    <source>
        <dbReference type="ARBA" id="ARBA00037847"/>
    </source>
</evidence>
<evidence type="ECO:0000256" key="5">
    <source>
        <dbReference type="ARBA" id="ARBA00023242"/>
    </source>
</evidence>
<comment type="subcellular location">
    <subcellularLocation>
        <location evidence="6">Endomembrane system</location>
        <topology evidence="6">Single-pass membrane protein</topology>
    </subcellularLocation>
    <subcellularLocation>
        <location evidence="1">Nucleus membrane</location>
    </subcellularLocation>
</comment>
<sequence>MSKKSNNTEKTGFRALSRSIFLYEPHEPAKGQLVILATWLGGTAKHIAKYTSIYKAIAPKARILLILGPLDGFLSPYPIQRRNIRPAIEPIVQVLKECEYSANTHDTSHGPTHSPTRPHILLHMFSNGGASNILQLLRVWKSEIGSPLPLSGLVIDSALAVGGPKQNYRGFQQSIPNGPIFRLFGPVAASYALLVLETSIALGRYPRPETAMRQCIFDETLVRIGGPENLSCEENTDDGTKSAKTKRICYFASKADQNTPFQDIISHSEEARQNGWDVDLHLWDDTPHCNHVGKHEKEYVEALRNIWTPDKRRSETKARSRL</sequence>
<dbReference type="PANTHER" id="PTHR12265">
    <property type="entry name" value="TRANSMEMBRANE PROTEIN 53"/>
    <property type="match status" value="1"/>
</dbReference>
<keyword evidence="3" id="KW-1133">Transmembrane helix</keyword>
<reference evidence="7" key="1">
    <citation type="journal article" date="2021" name="Nat. Commun.">
        <title>Genetic determinants of endophytism in the Arabidopsis root mycobiome.</title>
        <authorList>
            <person name="Mesny F."/>
            <person name="Miyauchi S."/>
            <person name="Thiergart T."/>
            <person name="Pickel B."/>
            <person name="Atanasova L."/>
            <person name="Karlsson M."/>
            <person name="Huettel B."/>
            <person name="Barry K.W."/>
            <person name="Haridas S."/>
            <person name="Chen C."/>
            <person name="Bauer D."/>
            <person name="Andreopoulos W."/>
            <person name="Pangilinan J."/>
            <person name="LaButti K."/>
            <person name="Riley R."/>
            <person name="Lipzen A."/>
            <person name="Clum A."/>
            <person name="Drula E."/>
            <person name="Henrissat B."/>
            <person name="Kohler A."/>
            <person name="Grigoriev I.V."/>
            <person name="Martin F.M."/>
            <person name="Hacquard S."/>
        </authorList>
    </citation>
    <scope>NUCLEOTIDE SEQUENCE</scope>
    <source>
        <strain evidence="7">MPI-CAGE-CH-0243</strain>
    </source>
</reference>
<evidence type="ECO:0000256" key="1">
    <source>
        <dbReference type="ARBA" id="ARBA00004126"/>
    </source>
</evidence>
<name>A0A9P9E3H7_9PLEO</name>
<dbReference type="Pfam" id="PF05705">
    <property type="entry name" value="DUF829"/>
    <property type="match status" value="1"/>
</dbReference>
<dbReference type="InterPro" id="IPR008547">
    <property type="entry name" value="DUF829_TMEM53"/>
</dbReference>
<evidence type="ECO:0000256" key="4">
    <source>
        <dbReference type="ARBA" id="ARBA00023136"/>
    </source>
</evidence>
<keyword evidence="4" id="KW-0472">Membrane</keyword>
<organism evidence="7 8">
    <name type="scientific">Dendryphion nanum</name>
    <dbReference type="NCBI Taxonomy" id="256645"/>
    <lineage>
        <taxon>Eukaryota</taxon>
        <taxon>Fungi</taxon>
        <taxon>Dikarya</taxon>
        <taxon>Ascomycota</taxon>
        <taxon>Pezizomycotina</taxon>
        <taxon>Dothideomycetes</taxon>
        <taxon>Pleosporomycetidae</taxon>
        <taxon>Pleosporales</taxon>
        <taxon>Torulaceae</taxon>
        <taxon>Dendryphion</taxon>
    </lineage>
</organism>
<dbReference type="AlphaFoldDB" id="A0A9P9E3H7"/>
<dbReference type="EMBL" id="JAGMWT010000004">
    <property type="protein sequence ID" value="KAH7130057.1"/>
    <property type="molecule type" value="Genomic_DNA"/>
</dbReference>
<keyword evidence="8" id="KW-1185">Reference proteome</keyword>
<protein>
    <submittedName>
        <fullName evidence="7">Uncharacterized protein</fullName>
    </submittedName>
</protein>
<evidence type="ECO:0000313" key="7">
    <source>
        <dbReference type="EMBL" id="KAH7130057.1"/>
    </source>
</evidence>
<gene>
    <name evidence="7" type="ORF">B0J11DRAFT_243441</name>
</gene>
<evidence type="ECO:0000256" key="3">
    <source>
        <dbReference type="ARBA" id="ARBA00022989"/>
    </source>
</evidence>
<comment type="caution">
    <text evidence="7">The sequence shown here is derived from an EMBL/GenBank/DDBJ whole genome shotgun (WGS) entry which is preliminary data.</text>
</comment>
<keyword evidence="5" id="KW-0539">Nucleus</keyword>
<dbReference type="PANTHER" id="PTHR12265:SF30">
    <property type="entry name" value="TRANSMEMBRANE PROTEIN 53"/>
    <property type="match status" value="1"/>
</dbReference>
<accession>A0A9P9E3H7</accession>